<comment type="caution">
    <text evidence="4">The sequence shown here is derived from an EMBL/GenBank/DDBJ whole genome shotgun (WGS) entry which is preliminary data.</text>
</comment>
<evidence type="ECO:0000313" key="4">
    <source>
        <dbReference type="EMBL" id="KRM91474.1"/>
    </source>
</evidence>
<sequence length="302" mass="35141">MQDQQPSYYSILTANVRYDKNLSDSEKILYSEITALSVKAGYCFATNSHLAKLYDISKVTVSRRINHLKELGYLKVVVIRDENQQIKRREIYPITDPIIKTDNTPIINPAGESINKIDDTPIIRTDKGSITSINITSINKEVEEDAPQNNESESHVSEKKSFELWQNNWGFPNAIAQQDLHEWINDFGDELVTHAIEYALRSNVTARGADRYLWKVFDDYKKYKVTTVEQALKKEEEHQQQSSREYAAEKTRKKNYRQPVQKEKLPDWAENGYVAEKKESEMSDEGREELKKRLATFKRKEI</sequence>
<dbReference type="InterPro" id="IPR053162">
    <property type="entry name" value="DnaD"/>
</dbReference>
<gene>
    <name evidence="4" type="ORF">FC80_GL000440</name>
</gene>
<dbReference type="AlphaFoldDB" id="A0A0R2CK21"/>
<dbReference type="Gene3D" id="1.10.10.10">
    <property type="entry name" value="Winged helix-like DNA-binding domain superfamily/Winged helix DNA-binding domain"/>
    <property type="match status" value="1"/>
</dbReference>
<protein>
    <recommendedName>
        <fullName evidence="3">DnaB/C C-terminal domain-containing protein</fullName>
    </recommendedName>
</protein>
<dbReference type="STRING" id="1423729.FC80_GL000440"/>
<dbReference type="Pfam" id="PF07261">
    <property type="entry name" value="DnaB_2"/>
    <property type="match status" value="1"/>
</dbReference>
<dbReference type="PATRIC" id="fig|1423729.3.peg.442"/>
<evidence type="ECO:0000313" key="5">
    <source>
        <dbReference type="Proteomes" id="UP000051131"/>
    </source>
</evidence>
<dbReference type="InterPro" id="IPR036388">
    <property type="entry name" value="WH-like_DNA-bd_sf"/>
</dbReference>
<keyword evidence="5" id="KW-1185">Reference proteome</keyword>
<feature type="domain" description="DnaB/C C-terminal" evidence="3">
    <location>
        <begin position="162"/>
        <end position="234"/>
    </location>
</feature>
<dbReference type="Pfam" id="PF13730">
    <property type="entry name" value="HTH_36"/>
    <property type="match status" value="1"/>
</dbReference>
<dbReference type="PANTHER" id="PTHR37293">
    <property type="entry name" value="PHAGE REPLICATION PROTEIN-RELATED"/>
    <property type="match status" value="1"/>
</dbReference>
<dbReference type="InterPro" id="IPR006343">
    <property type="entry name" value="DnaB/C_C"/>
</dbReference>
<dbReference type="InterPro" id="IPR034829">
    <property type="entry name" value="DnaD-like_sf"/>
</dbReference>
<dbReference type="SUPFAM" id="SSF46785">
    <property type="entry name" value="Winged helix' DNA-binding domain"/>
    <property type="match status" value="1"/>
</dbReference>
<name>A0A0R2CK21_9LACO</name>
<dbReference type="NCBIfam" id="TIGR01446">
    <property type="entry name" value="DnaD_dom"/>
    <property type="match status" value="1"/>
</dbReference>
<accession>A0A0R2CK21</accession>
<dbReference type="SUPFAM" id="SSF158499">
    <property type="entry name" value="DnaD domain-like"/>
    <property type="match status" value="1"/>
</dbReference>
<reference evidence="4 5" key="1">
    <citation type="journal article" date="2015" name="Genome Announc.">
        <title>Expanding the biotechnology potential of lactobacilli through comparative genomics of 213 strains and associated genera.</title>
        <authorList>
            <person name="Sun Z."/>
            <person name="Harris H.M."/>
            <person name="McCann A."/>
            <person name="Guo C."/>
            <person name="Argimon S."/>
            <person name="Zhang W."/>
            <person name="Yang X."/>
            <person name="Jeffery I.B."/>
            <person name="Cooney J.C."/>
            <person name="Kagawa T.F."/>
            <person name="Liu W."/>
            <person name="Song Y."/>
            <person name="Salvetti E."/>
            <person name="Wrobel A."/>
            <person name="Rasinkangas P."/>
            <person name="Parkhill J."/>
            <person name="Rea M.C."/>
            <person name="O'Sullivan O."/>
            <person name="Ritari J."/>
            <person name="Douillard F.P."/>
            <person name="Paul Ross R."/>
            <person name="Yang R."/>
            <person name="Briner A.E."/>
            <person name="Felis G.E."/>
            <person name="de Vos W.M."/>
            <person name="Barrangou R."/>
            <person name="Klaenhammer T.R."/>
            <person name="Caufield P.W."/>
            <person name="Cui Y."/>
            <person name="Zhang H."/>
            <person name="O'Toole P.W."/>
        </authorList>
    </citation>
    <scope>NUCLEOTIDE SEQUENCE [LARGE SCALE GENOMIC DNA]</scope>
    <source>
        <strain evidence="4 5">DSM 21116</strain>
    </source>
</reference>
<evidence type="ECO:0000259" key="3">
    <source>
        <dbReference type="Pfam" id="PF07261"/>
    </source>
</evidence>
<evidence type="ECO:0000256" key="2">
    <source>
        <dbReference type="SAM" id="MobiDB-lite"/>
    </source>
</evidence>
<dbReference type="Proteomes" id="UP000051131">
    <property type="component" value="Unassembled WGS sequence"/>
</dbReference>
<evidence type="ECO:0000256" key="1">
    <source>
        <dbReference type="ARBA" id="ARBA00093462"/>
    </source>
</evidence>
<comment type="similarity">
    <text evidence="1">Belongs to the DnaB/DnaD family.</text>
</comment>
<dbReference type="RefSeq" id="WP_057828714.1">
    <property type="nucleotide sequence ID" value="NZ_AYZE01000010.1"/>
</dbReference>
<feature type="compositionally biased region" description="Basic and acidic residues" evidence="2">
    <location>
        <begin position="275"/>
        <end position="289"/>
    </location>
</feature>
<feature type="region of interest" description="Disordered" evidence="2">
    <location>
        <begin position="233"/>
        <end position="289"/>
    </location>
</feature>
<organism evidence="4 5">
    <name type="scientific">Liquorilactobacillus cacaonum DSM 21116</name>
    <dbReference type="NCBI Taxonomy" id="1423729"/>
    <lineage>
        <taxon>Bacteria</taxon>
        <taxon>Bacillati</taxon>
        <taxon>Bacillota</taxon>
        <taxon>Bacilli</taxon>
        <taxon>Lactobacillales</taxon>
        <taxon>Lactobacillaceae</taxon>
        <taxon>Liquorilactobacillus</taxon>
    </lineage>
</organism>
<dbReference type="EMBL" id="AYZE01000010">
    <property type="protein sequence ID" value="KRM91474.1"/>
    <property type="molecule type" value="Genomic_DNA"/>
</dbReference>
<proteinExistence type="inferred from homology"/>
<dbReference type="PANTHER" id="PTHR37293:SF6">
    <property type="entry name" value="DNA REPLICATION PROTEIN DNAD"/>
    <property type="match status" value="1"/>
</dbReference>
<dbReference type="InterPro" id="IPR036390">
    <property type="entry name" value="WH_DNA-bd_sf"/>
</dbReference>
<dbReference type="Gene3D" id="1.10.10.630">
    <property type="entry name" value="DnaD domain-like"/>
    <property type="match status" value="1"/>
</dbReference>